<dbReference type="InterPro" id="IPR027417">
    <property type="entry name" value="P-loop_NTPase"/>
</dbReference>
<dbReference type="HAMAP" id="MF_00109">
    <property type="entry name" value="Shikimate_kinase"/>
    <property type="match status" value="1"/>
</dbReference>
<dbReference type="GO" id="GO:0005829">
    <property type="term" value="C:cytosol"/>
    <property type="evidence" value="ECO:0007669"/>
    <property type="project" value="TreeGrafter"/>
</dbReference>
<reference evidence="12 13" key="1">
    <citation type="submission" date="2008-07" db="EMBL/GenBank/DDBJ databases">
        <title>Complete sequence of Geobacter bemidjiensis BEM.</title>
        <authorList>
            <consortium name="US DOE Joint Genome Institute"/>
            <person name="Lucas S."/>
            <person name="Copeland A."/>
            <person name="Lapidus A."/>
            <person name="Glavina del Rio T."/>
            <person name="Dalin E."/>
            <person name="Tice H."/>
            <person name="Bruce D."/>
            <person name="Goodwin L."/>
            <person name="Pitluck S."/>
            <person name="Kiss H."/>
            <person name="Brettin T."/>
            <person name="Detter J.C."/>
            <person name="Han C."/>
            <person name="Kuske C.R."/>
            <person name="Schmutz J."/>
            <person name="Larimer F."/>
            <person name="Land M."/>
            <person name="Hauser L."/>
            <person name="Kyrpides N."/>
            <person name="Lykidis A."/>
            <person name="Lovley D."/>
            <person name="Richardson P."/>
        </authorList>
    </citation>
    <scope>NUCLEOTIDE SEQUENCE [LARGE SCALE GENOMIC DNA]</scope>
    <source>
        <strain evidence="13">ATCC BAA-1014 / DSM 16622 / JCM 12645 / Bem</strain>
    </source>
</reference>
<dbReference type="PRINTS" id="PR01100">
    <property type="entry name" value="SHIKIMTKNASE"/>
</dbReference>
<dbReference type="AlphaFoldDB" id="B5E8I8"/>
<dbReference type="KEGG" id="gbm:Gbem_1555"/>
<dbReference type="OrthoDB" id="9800332at2"/>
<comment type="caution">
    <text evidence="11">Lacks conserved residue(s) required for the propagation of feature annotation.</text>
</comment>
<feature type="binding site" evidence="11">
    <location>
        <position position="80"/>
    </location>
    <ligand>
        <name>substrate</name>
    </ligand>
</feature>
<dbReference type="GO" id="GO:0004765">
    <property type="term" value="F:shikimate kinase activity"/>
    <property type="evidence" value="ECO:0007669"/>
    <property type="project" value="UniProtKB-UniRule"/>
</dbReference>
<dbReference type="InterPro" id="IPR000623">
    <property type="entry name" value="Shikimate_kinase/TSH1"/>
</dbReference>
<comment type="cofactor">
    <cofactor evidence="11">
        <name>Mg(2+)</name>
        <dbReference type="ChEBI" id="CHEBI:18420"/>
    </cofactor>
    <text evidence="11">Binds 1 Mg(2+) ion per subunit.</text>
</comment>
<dbReference type="HOGENOM" id="CLU_057607_4_0_7"/>
<keyword evidence="8 11" id="KW-0067">ATP-binding</keyword>
<dbReference type="GO" id="GO:0009423">
    <property type="term" value="P:chorismate biosynthetic process"/>
    <property type="evidence" value="ECO:0007669"/>
    <property type="project" value="UniProtKB-UniRule"/>
</dbReference>
<dbReference type="UniPathway" id="UPA00053">
    <property type="reaction ID" value="UER00088"/>
</dbReference>
<evidence type="ECO:0000256" key="1">
    <source>
        <dbReference type="ARBA" id="ARBA00004842"/>
    </source>
</evidence>
<evidence type="ECO:0000256" key="2">
    <source>
        <dbReference type="ARBA" id="ARBA00006997"/>
    </source>
</evidence>
<dbReference type="GO" id="GO:0008652">
    <property type="term" value="P:amino acid biosynthetic process"/>
    <property type="evidence" value="ECO:0007669"/>
    <property type="project" value="UniProtKB-KW"/>
</dbReference>
<comment type="subcellular location">
    <subcellularLocation>
        <location evidence="11">Cytoplasm</location>
    </subcellularLocation>
</comment>
<evidence type="ECO:0000256" key="11">
    <source>
        <dbReference type="HAMAP-Rule" id="MF_00109"/>
    </source>
</evidence>
<dbReference type="Pfam" id="PF01202">
    <property type="entry name" value="SKI"/>
    <property type="match status" value="1"/>
</dbReference>
<sequence length="170" mass="18056">MKNNIFITGFMGCGKTSVGRVLSQRLGWTFVDLDQVIVDRAGTSIKEIFASKGEPAFRAVETAALAEVASRQSQVVSTGGGAVIAPQNREAMRGSGRIVNLTASVETIAARVTGDSERPLLAADASVERISSMLQGREEYYADADLRIDTTGKTIEAVASEVIDSLKGFL</sequence>
<evidence type="ECO:0000256" key="9">
    <source>
        <dbReference type="ARBA" id="ARBA00023141"/>
    </source>
</evidence>
<dbReference type="RefSeq" id="WP_012529989.1">
    <property type="nucleotide sequence ID" value="NC_011146.1"/>
</dbReference>
<evidence type="ECO:0000256" key="4">
    <source>
        <dbReference type="ARBA" id="ARBA00022605"/>
    </source>
</evidence>
<reference evidence="12 13" key="2">
    <citation type="journal article" date="2010" name="BMC Genomics">
        <title>The genome of Geobacter bemidjiensis, exemplar for the subsurface clade of Geobacter species that predominate in Fe(III)-reducing subsurface environments.</title>
        <authorList>
            <person name="Aklujkar M."/>
            <person name="Young N.D."/>
            <person name="Holmes D."/>
            <person name="Chavan M."/>
            <person name="Risso C."/>
            <person name="Kiss H.E."/>
            <person name="Han C.S."/>
            <person name="Land M.L."/>
            <person name="Lovley D.R."/>
        </authorList>
    </citation>
    <scope>NUCLEOTIDE SEQUENCE [LARGE SCALE GENOMIC DNA]</scope>
    <source>
        <strain evidence="13">ATCC BAA-1014 / DSM 16622 / JCM 12645 / Bem</strain>
    </source>
</reference>
<dbReference type="EMBL" id="CP001124">
    <property type="protein sequence ID" value="ACH38573.1"/>
    <property type="molecule type" value="Genomic_DNA"/>
</dbReference>
<evidence type="ECO:0000256" key="5">
    <source>
        <dbReference type="ARBA" id="ARBA00022679"/>
    </source>
</evidence>
<evidence type="ECO:0000256" key="3">
    <source>
        <dbReference type="ARBA" id="ARBA00012154"/>
    </source>
</evidence>
<feature type="binding site" evidence="11">
    <location>
        <position position="118"/>
    </location>
    <ligand>
        <name>ATP</name>
        <dbReference type="ChEBI" id="CHEBI:30616"/>
    </ligand>
</feature>
<dbReference type="eggNOG" id="COG0703">
    <property type="taxonomic scope" value="Bacteria"/>
</dbReference>
<comment type="subunit">
    <text evidence="11">Monomer.</text>
</comment>
<dbReference type="GO" id="GO:0009073">
    <property type="term" value="P:aromatic amino acid family biosynthetic process"/>
    <property type="evidence" value="ECO:0007669"/>
    <property type="project" value="UniProtKB-KW"/>
</dbReference>
<comment type="function">
    <text evidence="11">Catalyzes the specific phosphorylation of the 3-hydroxyl group of shikimic acid using ATP as a cosubstrate.</text>
</comment>
<keyword evidence="4 11" id="KW-0028">Amino-acid biosynthesis</keyword>
<protein>
    <recommendedName>
        <fullName evidence="3 11">Shikimate kinase</fullName>
        <shortName evidence="11">SK</shortName>
        <ecNumber evidence="3 11">2.7.1.71</ecNumber>
    </recommendedName>
</protein>
<dbReference type="EC" id="2.7.1.71" evidence="3 11"/>
<dbReference type="PANTHER" id="PTHR21087:SF16">
    <property type="entry name" value="SHIKIMATE KINASE 1, CHLOROPLASTIC"/>
    <property type="match status" value="1"/>
</dbReference>
<evidence type="ECO:0000256" key="6">
    <source>
        <dbReference type="ARBA" id="ARBA00022741"/>
    </source>
</evidence>
<keyword evidence="11" id="KW-0460">Magnesium</keyword>
<dbReference type="GO" id="GO:0000287">
    <property type="term" value="F:magnesium ion binding"/>
    <property type="evidence" value="ECO:0007669"/>
    <property type="project" value="UniProtKB-UniRule"/>
</dbReference>
<keyword evidence="5 11" id="KW-0808">Transferase</keyword>
<keyword evidence="6 11" id="KW-0547">Nucleotide-binding</keyword>
<dbReference type="PANTHER" id="PTHR21087">
    <property type="entry name" value="SHIKIMATE KINASE"/>
    <property type="match status" value="1"/>
</dbReference>
<feature type="binding site" evidence="11">
    <location>
        <position position="34"/>
    </location>
    <ligand>
        <name>substrate</name>
    </ligand>
</feature>
<evidence type="ECO:0000256" key="7">
    <source>
        <dbReference type="ARBA" id="ARBA00022777"/>
    </source>
</evidence>
<comment type="pathway">
    <text evidence="1 11">Metabolic intermediate biosynthesis; chorismate biosynthesis; chorismate from D-erythrose 4-phosphate and phosphoenolpyruvate: step 5/7.</text>
</comment>
<dbReference type="STRING" id="404380.Gbem_1555"/>
<feature type="binding site" evidence="11">
    <location>
        <position position="137"/>
    </location>
    <ligand>
        <name>substrate</name>
    </ligand>
</feature>
<feature type="binding site" evidence="11">
    <location>
        <position position="58"/>
    </location>
    <ligand>
        <name>substrate</name>
    </ligand>
</feature>
<comment type="catalytic activity">
    <reaction evidence="10 11">
        <text>shikimate + ATP = 3-phosphoshikimate + ADP + H(+)</text>
        <dbReference type="Rhea" id="RHEA:13121"/>
        <dbReference type="ChEBI" id="CHEBI:15378"/>
        <dbReference type="ChEBI" id="CHEBI:30616"/>
        <dbReference type="ChEBI" id="CHEBI:36208"/>
        <dbReference type="ChEBI" id="CHEBI:145989"/>
        <dbReference type="ChEBI" id="CHEBI:456216"/>
        <dbReference type="EC" id="2.7.1.71"/>
    </reaction>
</comment>
<keyword evidence="9 11" id="KW-0057">Aromatic amino acid biosynthesis</keyword>
<accession>B5E8I8</accession>
<dbReference type="SUPFAM" id="SSF52540">
    <property type="entry name" value="P-loop containing nucleoside triphosphate hydrolases"/>
    <property type="match status" value="1"/>
</dbReference>
<evidence type="ECO:0000313" key="13">
    <source>
        <dbReference type="Proteomes" id="UP000008825"/>
    </source>
</evidence>
<dbReference type="Proteomes" id="UP000008825">
    <property type="component" value="Chromosome"/>
</dbReference>
<feature type="binding site" evidence="11">
    <location>
        <position position="16"/>
    </location>
    <ligand>
        <name>Mg(2+)</name>
        <dbReference type="ChEBI" id="CHEBI:18420"/>
    </ligand>
</feature>
<dbReference type="InterPro" id="IPR031322">
    <property type="entry name" value="Shikimate/glucono_kinase"/>
</dbReference>
<feature type="binding site" evidence="11">
    <location>
        <begin position="12"/>
        <end position="17"/>
    </location>
    <ligand>
        <name>ATP</name>
        <dbReference type="ChEBI" id="CHEBI:30616"/>
    </ligand>
</feature>
<evidence type="ECO:0000313" key="12">
    <source>
        <dbReference type="EMBL" id="ACH38573.1"/>
    </source>
</evidence>
<dbReference type="PROSITE" id="PS01128">
    <property type="entry name" value="SHIKIMATE_KINASE"/>
    <property type="match status" value="1"/>
</dbReference>
<comment type="similarity">
    <text evidence="2 11">Belongs to the shikimate kinase family.</text>
</comment>
<keyword evidence="13" id="KW-1185">Reference proteome</keyword>
<evidence type="ECO:0000256" key="8">
    <source>
        <dbReference type="ARBA" id="ARBA00022840"/>
    </source>
</evidence>
<dbReference type="Gene3D" id="3.40.50.300">
    <property type="entry name" value="P-loop containing nucleotide triphosphate hydrolases"/>
    <property type="match status" value="1"/>
</dbReference>
<name>B5E8I8_CITBB</name>
<keyword evidence="11" id="KW-0479">Metal-binding</keyword>
<gene>
    <name evidence="12" type="primary">aroK-1</name>
    <name evidence="11" type="synonym">aroK</name>
    <name evidence="12" type="ordered locus">Gbem_1555</name>
</gene>
<keyword evidence="11" id="KW-0963">Cytoplasm</keyword>
<dbReference type="CDD" id="cd00464">
    <property type="entry name" value="SK"/>
    <property type="match status" value="1"/>
</dbReference>
<dbReference type="InterPro" id="IPR023000">
    <property type="entry name" value="Shikimate_kinase_CS"/>
</dbReference>
<evidence type="ECO:0000256" key="10">
    <source>
        <dbReference type="ARBA" id="ARBA00048567"/>
    </source>
</evidence>
<organism evidence="12 13">
    <name type="scientific">Citrifermentans bemidjiense (strain ATCC BAA-1014 / DSM 16622 / JCM 12645 / Bem)</name>
    <name type="common">Geobacter bemidjiensis</name>
    <dbReference type="NCBI Taxonomy" id="404380"/>
    <lineage>
        <taxon>Bacteria</taxon>
        <taxon>Pseudomonadati</taxon>
        <taxon>Thermodesulfobacteriota</taxon>
        <taxon>Desulfuromonadia</taxon>
        <taxon>Geobacterales</taxon>
        <taxon>Geobacteraceae</taxon>
        <taxon>Citrifermentans</taxon>
    </lineage>
</organism>
<keyword evidence="7 11" id="KW-0418">Kinase</keyword>
<proteinExistence type="inferred from homology"/>
<dbReference type="GO" id="GO:0005524">
    <property type="term" value="F:ATP binding"/>
    <property type="evidence" value="ECO:0007669"/>
    <property type="project" value="UniProtKB-UniRule"/>
</dbReference>